<dbReference type="Pfam" id="PF00089">
    <property type="entry name" value="Trypsin"/>
    <property type="match status" value="1"/>
</dbReference>
<reference evidence="3" key="1">
    <citation type="submission" date="2025-08" db="UniProtKB">
        <authorList>
            <consortium name="Ensembl"/>
        </authorList>
    </citation>
    <scope>IDENTIFICATION</scope>
</reference>
<dbReference type="InterPro" id="IPR001254">
    <property type="entry name" value="Trypsin_dom"/>
</dbReference>
<feature type="domain" description="Peptidase S1" evidence="2">
    <location>
        <begin position="6"/>
        <end position="95"/>
    </location>
</feature>
<evidence type="ECO:0000313" key="3">
    <source>
        <dbReference type="Ensembl" id="ENSLLTP00000015588.1"/>
    </source>
</evidence>
<dbReference type="PANTHER" id="PTHR24252:SF21">
    <property type="entry name" value="TRANSMEMBRANE SERINE PROTEASE 12"/>
    <property type="match status" value="1"/>
</dbReference>
<accession>A0A8C5SBK0</accession>
<dbReference type="GO" id="GO:0004252">
    <property type="term" value="F:serine-type endopeptidase activity"/>
    <property type="evidence" value="ECO:0007669"/>
    <property type="project" value="InterPro"/>
</dbReference>
<dbReference type="Proteomes" id="UP000694406">
    <property type="component" value="Unplaced"/>
</dbReference>
<dbReference type="GeneTree" id="ENSGT00940000165418"/>
<proteinExistence type="predicted"/>
<keyword evidence="4" id="KW-1185">Reference proteome</keyword>
<evidence type="ECO:0000313" key="4">
    <source>
        <dbReference type="Proteomes" id="UP000694406"/>
    </source>
</evidence>
<protein>
    <recommendedName>
        <fullName evidence="2">Peptidase S1 domain-containing protein</fullName>
    </recommendedName>
</protein>
<dbReference type="PANTHER" id="PTHR24252">
    <property type="entry name" value="ACROSIN-RELATED"/>
    <property type="match status" value="1"/>
</dbReference>
<dbReference type="Ensembl" id="ENSLLTT00000016194.1">
    <property type="protein sequence ID" value="ENSLLTP00000015588.1"/>
    <property type="gene ID" value="ENSLLTG00000011950.1"/>
</dbReference>
<evidence type="ECO:0000259" key="2">
    <source>
        <dbReference type="Pfam" id="PF00089"/>
    </source>
</evidence>
<dbReference type="AlphaFoldDB" id="A0A8C5SBK0"/>
<evidence type="ECO:0000256" key="1">
    <source>
        <dbReference type="ARBA" id="ARBA00023157"/>
    </source>
</evidence>
<name>A0A8C5SBK0_LATLA</name>
<reference evidence="3" key="2">
    <citation type="submission" date="2025-09" db="UniProtKB">
        <authorList>
            <consortium name="Ensembl"/>
        </authorList>
    </citation>
    <scope>IDENTIFICATION</scope>
</reference>
<keyword evidence="1" id="KW-1015">Disulfide bond</keyword>
<dbReference type="InterPro" id="IPR043504">
    <property type="entry name" value="Peptidase_S1_PA_chymotrypsin"/>
</dbReference>
<organism evidence="3 4">
    <name type="scientific">Laticauda laticaudata</name>
    <name type="common">Blue-ringed sea krait</name>
    <name type="synonym">Blue-lipped sea krait</name>
    <dbReference type="NCBI Taxonomy" id="8630"/>
    <lineage>
        <taxon>Eukaryota</taxon>
        <taxon>Metazoa</taxon>
        <taxon>Chordata</taxon>
        <taxon>Craniata</taxon>
        <taxon>Vertebrata</taxon>
        <taxon>Euteleostomi</taxon>
        <taxon>Lepidosauria</taxon>
        <taxon>Squamata</taxon>
        <taxon>Bifurcata</taxon>
        <taxon>Unidentata</taxon>
        <taxon>Episquamata</taxon>
        <taxon>Toxicofera</taxon>
        <taxon>Serpentes</taxon>
        <taxon>Colubroidea</taxon>
        <taxon>Elapidae</taxon>
        <taxon>Laticaudinae</taxon>
        <taxon>Laticauda</taxon>
    </lineage>
</organism>
<dbReference type="InterPro" id="IPR009003">
    <property type="entry name" value="Peptidase_S1_PA"/>
</dbReference>
<sequence length="131" mass="15698">RNPKFWRAVLGLHHLYHHQYYTRERQVKAIIIHSHFKKETYENDIALFKLQKPITFNDYIQPICLLPSPLFLSNDTPCYITGWGSAHEKGRQWRTIDVLYPRCHTILSGRNNQFWPWLWPTTKSRDLCTSS</sequence>
<dbReference type="Gene3D" id="2.40.10.10">
    <property type="entry name" value="Trypsin-like serine proteases"/>
    <property type="match status" value="1"/>
</dbReference>
<dbReference type="GO" id="GO:0006508">
    <property type="term" value="P:proteolysis"/>
    <property type="evidence" value="ECO:0007669"/>
    <property type="project" value="InterPro"/>
</dbReference>
<dbReference type="SUPFAM" id="SSF50494">
    <property type="entry name" value="Trypsin-like serine proteases"/>
    <property type="match status" value="1"/>
</dbReference>